<keyword evidence="3" id="KW-1185">Reference proteome</keyword>
<keyword evidence="1" id="KW-0472">Membrane</keyword>
<accession>A0ABR8CMK4</accession>
<reference evidence="2 3" key="1">
    <citation type="journal article" date="2020" name="ISME J.">
        <title>Comparative genomics reveals insights into cyanobacterial evolution and habitat adaptation.</title>
        <authorList>
            <person name="Chen M.Y."/>
            <person name="Teng W.K."/>
            <person name="Zhao L."/>
            <person name="Hu C.X."/>
            <person name="Zhou Y.K."/>
            <person name="Han B.P."/>
            <person name="Song L.R."/>
            <person name="Shu W.S."/>
        </authorList>
    </citation>
    <scope>NUCLEOTIDE SEQUENCE [LARGE SCALE GENOMIC DNA]</scope>
    <source>
        <strain evidence="2 3">FACHB-260</strain>
    </source>
</reference>
<protein>
    <submittedName>
        <fullName evidence="2">Uncharacterized protein</fullName>
    </submittedName>
</protein>
<dbReference type="Proteomes" id="UP000607281">
    <property type="component" value="Unassembled WGS sequence"/>
</dbReference>
<name>A0ABR8CMK4_9NOST</name>
<proteinExistence type="predicted"/>
<keyword evidence="1" id="KW-1133">Transmembrane helix</keyword>
<evidence type="ECO:0000256" key="1">
    <source>
        <dbReference type="SAM" id="Phobius"/>
    </source>
</evidence>
<organism evidence="2 3">
    <name type="scientific">Anabaena subtropica FACHB-260</name>
    <dbReference type="NCBI Taxonomy" id="2692884"/>
    <lineage>
        <taxon>Bacteria</taxon>
        <taxon>Bacillati</taxon>
        <taxon>Cyanobacteriota</taxon>
        <taxon>Cyanophyceae</taxon>
        <taxon>Nostocales</taxon>
        <taxon>Nostocaceae</taxon>
        <taxon>Anabaena</taxon>
    </lineage>
</organism>
<comment type="caution">
    <text evidence="2">The sequence shown here is derived from an EMBL/GenBank/DDBJ whole genome shotgun (WGS) entry which is preliminary data.</text>
</comment>
<gene>
    <name evidence="2" type="ORF">H6G18_08380</name>
</gene>
<keyword evidence="1" id="KW-0812">Transmembrane</keyword>
<evidence type="ECO:0000313" key="3">
    <source>
        <dbReference type="Proteomes" id="UP000607281"/>
    </source>
</evidence>
<sequence>MNTSKSIVAINPPTSPGITLTLESTGIFLGILVSVSVLGTLAVSVISKMNRISISITQIEETLKTHASNAQKISDLERRFELHEQEYVNRKDVLQMILGQINEKIDHKFKRSLFYTRDIQRFLQRSTDYQIREYEEHTSSPEE</sequence>
<evidence type="ECO:0000313" key="2">
    <source>
        <dbReference type="EMBL" id="MBD2344164.1"/>
    </source>
</evidence>
<feature type="transmembrane region" description="Helical" evidence="1">
    <location>
        <begin position="26"/>
        <end position="46"/>
    </location>
</feature>
<dbReference type="EMBL" id="JACJRF010000010">
    <property type="protein sequence ID" value="MBD2344164.1"/>
    <property type="molecule type" value="Genomic_DNA"/>
</dbReference>
<dbReference type="RefSeq" id="WP_190406622.1">
    <property type="nucleotide sequence ID" value="NZ_JACJRF010000010.1"/>
</dbReference>